<sequence length="167" mass="18025">MDTIGLAGTVVIGTALVLAPIDPQPIRDLNTPAPEPHREPAPVFDEALAARVQTALGLRCWRPNAEHGETETRLVLWSQLELNDLYERVGGTVTSRKVHREASDGAAWTAEEITVSIDVPGVGLVEATTDWYEGLATYGPRDELPLMRALNPRPSGPARTCAPGAER</sequence>
<keyword evidence="2" id="KW-1185">Reference proteome</keyword>
<dbReference type="RefSeq" id="WP_201843329.1">
    <property type="nucleotide sequence ID" value="NZ_JAERRK010000025.1"/>
</dbReference>
<dbReference type="EMBL" id="JAERRK010000025">
    <property type="protein sequence ID" value="MBL1086776.1"/>
    <property type="molecule type" value="Genomic_DNA"/>
</dbReference>
<accession>A0A937ERC1</accession>
<protein>
    <submittedName>
        <fullName evidence="1">Uncharacterized protein</fullName>
    </submittedName>
</protein>
<dbReference type="Proteomes" id="UP000661858">
    <property type="component" value="Unassembled WGS sequence"/>
</dbReference>
<gene>
    <name evidence="1" type="ORF">JK359_33255</name>
</gene>
<reference evidence="1" key="1">
    <citation type="submission" date="2021-01" db="EMBL/GenBank/DDBJ databases">
        <title>WGS of actinomycetes isolated from Thailand.</title>
        <authorList>
            <person name="Thawai C."/>
        </authorList>
    </citation>
    <scope>NUCLEOTIDE SEQUENCE</scope>
    <source>
        <strain evidence="1">RCU-197</strain>
    </source>
</reference>
<dbReference type="AlphaFoldDB" id="A0A937ERC1"/>
<comment type="caution">
    <text evidence="1">The sequence shown here is derived from an EMBL/GenBank/DDBJ whole genome shotgun (WGS) entry which is preliminary data.</text>
</comment>
<evidence type="ECO:0000313" key="2">
    <source>
        <dbReference type="Proteomes" id="UP000661858"/>
    </source>
</evidence>
<evidence type="ECO:0000313" key="1">
    <source>
        <dbReference type="EMBL" id="MBL1086776.1"/>
    </source>
</evidence>
<organism evidence="1 2">
    <name type="scientific">Streptomyces actinomycinicus</name>
    <dbReference type="NCBI Taxonomy" id="1695166"/>
    <lineage>
        <taxon>Bacteria</taxon>
        <taxon>Bacillati</taxon>
        <taxon>Actinomycetota</taxon>
        <taxon>Actinomycetes</taxon>
        <taxon>Kitasatosporales</taxon>
        <taxon>Streptomycetaceae</taxon>
        <taxon>Streptomyces</taxon>
    </lineage>
</organism>
<name>A0A937ERC1_9ACTN</name>
<proteinExistence type="predicted"/>